<dbReference type="Proteomes" id="UP001300261">
    <property type="component" value="Unassembled WGS sequence"/>
</dbReference>
<name>A0ABT3QZG2_9HYPH</name>
<dbReference type="InterPro" id="IPR011059">
    <property type="entry name" value="Metal-dep_hydrolase_composite"/>
</dbReference>
<keyword evidence="2" id="KW-0378">Hydrolase</keyword>
<dbReference type="EMBL" id="JAPEVI010000003">
    <property type="protein sequence ID" value="MCX2722352.1"/>
    <property type="molecule type" value="Genomic_DNA"/>
</dbReference>
<gene>
    <name evidence="4" type="ORF">ON753_08030</name>
</gene>
<dbReference type="Gene3D" id="2.30.40.10">
    <property type="entry name" value="Urease, subunit C, domain 1"/>
    <property type="match status" value="1"/>
</dbReference>
<dbReference type="InterPro" id="IPR050287">
    <property type="entry name" value="MTA/SAH_deaminase"/>
</dbReference>
<keyword evidence="5" id="KW-1185">Reference proteome</keyword>
<evidence type="ECO:0000259" key="3">
    <source>
        <dbReference type="Pfam" id="PF01979"/>
    </source>
</evidence>
<dbReference type="SUPFAM" id="SSF51556">
    <property type="entry name" value="Metallo-dependent hydrolases"/>
    <property type="match status" value="1"/>
</dbReference>
<dbReference type="PANTHER" id="PTHR43794">
    <property type="entry name" value="AMINOHYDROLASE SSNA-RELATED"/>
    <property type="match status" value="1"/>
</dbReference>
<feature type="domain" description="Amidohydrolase-related" evidence="3">
    <location>
        <begin position="55"/>
        <end position="425"/>
    </location>
</feature>
<dbReference type="RefSeq" id="WP_265962042.1">
    <property type="nucleotide sequence ID" value="NZ_JAPEVI010000003.1"/>
</dbReference>
<dbReference type="Gene3D" id="3.20.20.140">
    <property type="entry name" value="Metal-dependent hydrolases"/>
    <property type="match status" value="1"/>
</dbReference>
<evidence type="ECO:0000256" key="1">
    <source>
        <dbReference type="ARBA" id="ARBA00006745"/>
    </source>
</evidence>
<sequence length="456" mass="49488">MTSFLIKNAEGVLTGKTGQHARATGDIRVENGIISEIGALEKRPNERVIDASGCVVTPGLVNTHHHLFQSCLKAVPAGMNERLATWLRLVPVSHWHLLDGDVMKVSAMVGMAELALSGATTVADHHYFYSDRYDFDPNEVLFDVADRFGMRFLLARGGATQARKYDTDDVPPLPIEPLDDMIDAVTTAAQRWHDPAPDAMRRVAFAPTTPTFSLPDSALREVRAATRHLGLRLHSHLSENMDYVEYTMGKYGMRPVHWLAEQDWLGEDVWYAHMVEIDDSEIAVLAETGTAMSHCPQANARLGSGVAPTSALHAAGGTVSLAVDGAAANEAADMGTTLYLAFALPRASEKEAAASRAETVLSWATAGGARALGFDTIGTIEVGKSADLAIFELNRPRYFGQHDQAISPIISAGDLSVRHSFVRGNTIVENGELPWLDMEWLRAEALRVVNKLKAAA</sequence>
<dbReference type="NCBIfam" id="NF009059">
    <property type="entry name" value="PRK12393.1"/>
    <property type="match status" value="1"/>
</dbReference>
<organism evidence="4 5">
    <name type="scientific">Roseibium salinum</name>
    <dbReference type="NCBI Taxonomy" id="1604349"/>
    <lineage>
        <taxon>Bacteria</taxon>
        <taxon>Pseudomonadati</taxon>
        <taxon>Pseudomonadota</taxon>
        <taxon>Alphaproteobacteria</taxon>
        <taxon>Hyphomicrobiales</taxon>
        <taxon>Stappiaceae</taxon>
        <taxon>Roseibium</taxon>
    </lineage>
</organism>
<evidence type="ECO:0000313" key="4">
    <source>
        <dbReference type="EMBL" id="MCX2722352.1"/>
    </source>
</evidence>
<comment type="caution">
    <text evidence="4">The sequence shown here is derived from an EMBL/GenBank/DDBJ whole genome shotgun (WGS) entry which is preliminary data.</text>
</comment>
<proteinExistence type="inferred from homology"/>
<protein>
    <submittedName>
        <fullName evidence="4">Amidohydrolase family protein</fullName>
    </submittedName>
</protein>
<accession>A0ABT3QZG2</accession>
<dbReference type="InterPro" id="IPR006680">
    <property type="entry name" value="Amidohydro-rel"/>
</dbReference>
<dbReference type="CDD" id="cd01298">
    <property type="entry name" value="ATZ_TRZ_like"/>
    <property type="match status" value="1"/>
</dbReference>
<evidence type="ECO:0000313" key="5">
    <source>
        <dbReference type="Proteomes" id="UP001300261"/>
    </source>
</evidence>
<dbReference type="PANTHER" id="PTHR43794:SF11">
    <property type="entry name" value="AMIDOHYDROLASE-RELATED DOMAIN-CONTAINING PROTEIN"/>
    <property type="match status" value="1"/>
</dbReference>
<dbReference type="SUPFAM" id="SSF51338">
    <property type="entry name" value="Composite domain of metallo-dependent hydrolases"/>
    <property type="match status" value="2"/>
</dbReference>
<dbReference type="InterPro" id="IPR032466">
    <property type="entry name" value="Metal_Hydrolase"/>
</dbReference>
<comment type="similarity">
    <text evidence="1">Belongs to the metallo-dependent hydrolases superfamily. ATZ/TRZ family.</text>
</comment>
<dbReference type="Pfam" id="PF01979">
    <property type="entry name" value="Amidohydro_1"/>
    <property type="match status" value="1"/>
</dbReference>
<reference evidence="4 5" key="1">
    <citation type="journal article" date="2016" name="Int. J. Syst. Evol. Microbiol.">
        <title>Labrenzia salina sp. nov., isolated from the rhizosphere of the halophyte Arthrocnemum macrostachyum.</title>
        <authorList>
            <person name="Camacho M."/>
            <person name="Redondo-Gomez S."/>
            <person name="Rodriguez-Llorente I."/>
            <person name="Rohde M."/>
            <person name="Sproer C."/>
            <person name="Schumann P."/>
            <person name="Klenk H.P."/>
            <person name="Montero-Calasanz M.D.C."/>
        </authorList>
    </citation>
    <scope>NUCLEOTIDE SEQUENCE [LARGE SCALE GENOMIC DNA]</scope>
    <source>
        <strain evidence="4 5">DSM 29163</strain>
    </source>
</reference>
<evidence type="ECO:0000256" key="2">
    <source>
        <dbReference type="ARBA" id="ARBA00022801"/>
    </source>
</evidence>